<keyword evidence="2" id="KW-0812">Transmembrane</keyword>
<dbReference type="InterPro" id="IPR038765">
    <property type="entry name" value="Papain-like_cys_pep_sf"/>
</dbReference>
<gene>
    <name evidence="4" type="ORF">ACFOZ4_25645</name>
</gene>
<keyword evidence="2" id="KW-1133">Transmembrane helix</keyword>
<feature type="transmembrane region" description="Helical" evidence="2">
    <location>
        <begin position="7"/>
        <end position="28"/>
    </location>
</feature>
<feature type="transmembrane region" description="Helical" evidence="2">
    <location>
        <begin position="34"/>
        <end position="51"/>
    </location>
</feature>
<evidence type="ECO:0000256" key="1">
    <source>
        <dbReference type="SAM" id="MobiDB-lite"/>
    </source>
</evidence>
<evidence type="ECO:0000259" key="3">
    <source>
        <dbReference type="SMART" id="SM00460"/>
    </source>
</evidence>
<dbReference type="SMART" id="SM00460">
    <property type="entry name" value="TGc"/>
    <property type="match status" value="1"/>
</dbReference>
<dbReference type="Pfam" id="PF11992">
    <property type="entry name" value="TgpA_N"/>
    <property type="match status" value="1"/>
</dbReference>
<dbReference type="SUPFAM" id="SSF54001">
    <property type="entry name" value="Cysteine proteinases"/>
    <property type="match status" value="1"/>
</dbReference>
<accession>A0ABV8LU07</accession>
<dbReference type="EMBL" id="JBHSAY010000015">
    <property type="protein sequence ID" value="MFC4134008.1"/>
    <property type="molecule type" value="Genomic_DNA"/>
</dbReference>
<dbReference type="RefSeq" id="WP_253761794.1">
    <property type="nucleotide sequence ID" value="NZ_JAMZDZ010000001.1"/>
</dbReference>
<dbReference type="Proteomes" id="UP001595816">
    <property type="component" value="Unassembled WGS sequence"/>
</dbReference>
<dbReference type="Pfam" id="PF01841">
    <property type="entry name" value="Transglut_core"/>
    <property type="match status" value="1"/>
</dbReference>
<dbReference type="PANTHER" id="PTHR42736:SF1">
    <property type="entry name" value="PROTEIN-GLUTAMINE GAMMA-GLUTAMYLTRANSFERASE"/>
    <property type="match status" value="1"/>
</dbReference>
<feature type="domain" description="Transglutaminase-like" evidence="3">
    <location>
        <begin position="481"/>
        <end position="547"/>
    </location>
</feature>
<organism evidence="4 5">
    <name type="scientific">Hamadaea flava</name>
    <dbReference type="NCBI Taxonomy" id="1742688"/>
    <lineage>
        <taxon>Bacteria</taxon>
        <taxon>Bacillati</taxon>
        <taxon>Actinomycetota</taxon>
        <taxon>Actinomycetes</taxon>
        <taxon>Micromonosporales</taxon>
        <taxon>Micromonosporaceae</taxon>
        <taxon>Hamadaea</taxon>
    </lineage>
</organism>
<feature type="transmembrane region" description="Helical" evidence="2">
    <location>
        <begin position="63"/>
        <end position="80"/>
    </location>
</feature>
<dbReference type="PANTHER" id="PTHR42736">
    <property type="entry name" value="PROTEIN-GLUTAMINE GAMMA-GLUTAMYLTRANSFERASE"/>
    <property type="match status" value="1"/>
</dbReference>
<feature type="transmembrane region" description="Helical" evidence="2">
    <location>
        <begin position="172"/>
        <end position="193"/>
    </location>
</feature>
<protein>
    <submittedName>
        <fullName evidence="4">DUF3488 and transglutaminase-like domain-containing protein</fullName>
    </submittedName>
</protein>
<proteinExistence type="predicted"/>
<feature type="transmembrane region" description="Helical" evidence="2">
    <location>
        <begin position="143"/>
        <end position="160"/>
    </location>
</feature>
<keyword evidence="2" id="KW-0472">Membrane</keyword>
<reference evidence="5" key="1">
    <citation type="journal article" date="2019" name="Int. J. Syst. Evol. Microbiol.">
        <title>The Global Catalogue of Microorganisms (GCM) 10K type strain sequencing project: providing services to taxonomists for standard genome sequencing and annotation.</title>
        <authorList>
            <consortium name="The Broad Institute Genomics Platform"/>
            <consortium name="The Broad Institute Genome Sequencing Center for Infectious Disease"/>
            <person name="Wu L."/>
            <person name="Ma J."/>
        </authorList>
    </citation>
    <scope>NUCLEOTIDE SEQUENCE [LARGE SCALE GENOMIC DNA]</scope>
    <source>
        <strain evidence="5">CGMCC 4.7289</strain>
    </source>
</reference>
<feature type="compositionally biased region" description="Low complexity" evidence="1">
    <location>
        <begin position="575"/>
        <end position="589"/>
    </location>
</feature>
<dbReference type="InterPro" id="IPR021878">
    <property type="entry name" value="TgpA_N"/>
</dbReference>
<evidence type="ECO:0000256" key="2">
    <source>
        <dbReference type="SAM" id="Phobius"/>
    </source>
</evidence>
<keyword evidence="5" id="KW-1185">Reference proteome</keyword>
<dbReference type="InterPro" id="IPR002931">
    <property type="entry name" value="Transglutaminase-like"/>
</dbReference>
<evidence type="ECO:0000313" key="4">
    <source>
        <dbReference type="EMBL" id="MFC4134008.1"/>
    </source>
</evidence>
<dbReference type="Gene3D" id="3.10.620.30">
    <property type="match status" value="1"/>
</dbReference>
<dbReference type="InterPro" id="IPR052901">
    <property type="entry name" value="Bact_TGase-like"/>
</dbReference>
<name>A0ABV8LU07_9ACTN</name>
<evidence type="ECO:0000313" key="5">
    <source>
        <dbReference type="Proteomes" id="UP001595816"/>
    </source>
</evidence>
<sequence length="756" mass="78505">MVRLVRALGVPVLLAAMIVLAGWTLGGIYDGPLLFQLVAGAGVASVLLAVTVRRLPSYTDAPLSVLGLLAYLALAVWLSAKQAEVPGSLPEVAADAVANGVPRLLTALVPIEPQPDTVVIPVIAAWLAGLTSAELAGRARRTLLSLLPPTLLYGGALFLVGPHRGGLSTGLIFGGLAIAALALTGTSAARAAAPDPVRTDRIDSVTRRALQVRAAVAALAGVTVIVAVAALLGPGLAGVVDKAPVDPRAYVTPPQLDALDQNPLIRLSGWAVNPTEHLLDTNLSADSAIRLAVLPDYDGVTWHVSGEYRPAARTLPSPPAPPAAAAGAEQTLVKDATVTQEITVVGLAGKLLPAVASARRVDGLRVSVDVESGTLMLPTGLTPGMSYAVTSVQAQPDENTLPTADVPTGPEVSRYLTVGSGTLPERMQQLVQRLSADNSAAYSRASAIEQFLADHYRLDGGAPSGHALPNLDYFLFGDKTGYGGGKGTAEQFAAAYAVLARMMGLPARVVVGFHAKKGASKVLASDAYAWPEVLFAGVGWVAFDPLPRPGQQPEPLEEQFKPKPEPSTEPPSQEPLPTESVSASAAAPSGSGGSAAAAGSVLPMVGAGAGGLFVLVLVGLVLALLIARRALRRRRLDEGSPADRVAGAWLEVSDALRLAGQGSPRHLTAAEVVTFAGEAAAPPGRKHVRLPAPRLDDLAWLVNAAEFSAGRLAEDDAHRARASATAYVGELRSRRSWWRRLIWSIHPGPLRWHRRG</sequence>
<feature type="transmembrane region" description="Helical" evidence="2">
    <location>
        <begin position="118"/>
        <end position="136"/>
    </location>
</feature>
<feature type="transmembrane region" description="Helical" evidence="2">
    <location>
        <begin position="601"/>
        <end position="626"/>
    </location>
</feature>
<feature type="transmembrane region" description="Helical" evidence="2">
    <location>
        <begin position="214"/>
        <end position="237"/>
    </location>
</feature>
<comment type="caution">
    <text evidence="4">The sequence shown here is derived from an EMBL/GenBank/DDBJ whole genome shotgun (WGS) entry which is preliminary data.</text>
</comment>
<feature type="region of interest" description="Disordered" evidence="1">
    <location>
        <begin position="547"/>
        <end position="589"/>
    </location>
</feature>